<dbReference type="InterPro" id="IPR014710">
    <property type="entry name" value="RmlC-like_jellyroll"/>
</dbReference>
<dbReference type="Gene3D" id="2.60.120.10">
    <property type="entry name" value="Jelly Rolls"/>
    <property type="match status" value="1"/>
</dbReference>
<dbReference type="InterPro" id="IPR052044">
    <property type="entry name" value="PKS_Associated_Protein"/>
</dbReference>
<evidence type="ECO:0000259" key="1">
    <source>
        <dbReference type="Pfam" id="PF07883"/>
    </source>
</evidence>
<accession>A0AAU7BT81</accession>
<dbReference type="SUPFAM" id="SSF51182">
    <property type="entry name" value="RmlC-like cupins"/>
    <property type="match status" value="1"/>
</dbReference>
<dbReference type="CDD" id="cd02226">
    <property type="entry name" value="cupin_YdbB-like"/>
    <property type="match status" value="1"/>
</dbReference>
<dbReference type="InterPro" id="IPR013096">
    <property type="entry name" value="Cupin_2"/>
</dbReference>
<organism evidence="2">
    <name type="scientific">Pontimicrobium sp. SW4</name>
    <dbReference type="NCBI Taxonomy" id="3153519"/>
    <lineage>
        <taxon>Bacteria</taxon>
        <taxon>Pseudomonadati</taxon>
        <taxon>Bacteroidota</taxon>
        <taxon>Flavobacteriia</taxon>
        <taxon>Flavobacteriales</taxon>
        <taxon>Flavobacteriaceae</taxon>
        <taxon>Pontimicrobium</taxon>
    </lineage>
</organism>
<evidence type="ECO:0000313" key="2">
    <source>
        <dbReference type="EMBL" id="XBG61525.1"/>
    </source>
</evidence>
<reference evidence="2" key="1">
    <citation type="submission" date="2024-05" db="EMBL/GenBank/DDBJ databases">
        <title>Pontimicrobium maritimus sp. nov., isolated form sea water.</title>
        <authorList>
            <person name="Muhammad N."/>
            <person name="Vuong T.Q."/>
            <person name="Han H.L."/>
            <person name="Kim S.-G."/>
        </authorList>
    </citation>
    <scope>NUCLEOTIDE SEQUENCE</scope>
    <source>
        <strain evidence="2">SW4</strain>
    </source>
</reference>
<dbReference type="EMBL" id="CP157199">
    <property type="protein sequence ID" value="XBG61525.1"/>
    <property type="molecule type" value="Genomic_DNA"/>
</dbReference>
<sequence length="123" mass="14149">MKKSLNLNEAFGEIKDYFLPKIVGEVNDVYAKLSKIKGNKVPWHAHENEDELFYIIRGELLFEIENKPSFIMKEGDLFIVPKGITHRVSSAEECHILLIESKETLHTGNVQSEITKSISEQQY</sequence>
<proteinExistence type="predicted"/>
<feature type="domain" description="Cupin type-2" evidence="1">
    <location>
        <begin position="38"/>
        <end position="99"/>
    </location>
</feature>
<gene>
    <name evidence="2" type="ORF">ABGB03_01140</name>
</gene>
<name>A0AAU7BT81_9FLAO</name>
<dbReference type="AlphaFoldDB" id="A0AAU7BT81"/>
<dbReference type="InterPro" id="IPR011051">
    <property type="entry name" value="RmlC_Cupin_sf"/>
</dbReference>
<dbReference type="PANTHER" id="PTHR36114">
    <property type="entry name" value="16.7 KDA PROTEIN IN WHIE LOCUS"/>
    <property type="match status" value="1"/>
</dbReference>
<protein>
    <submittedName>
        <fullName evidence="2">Cupin domain-containing protein</fullName>
    </submittedName>
</protein>
<dbReference type="RefSeq" id="WP_347924128.1">
    <property type="nucleotide sequence ID" value="NZ_CP157199.1"/>
</dbReference>
<dbReference type="Pfam" id="PF07883">
    <property type="entry name" value="Cupin_2"/>
    <property type="match status" value="1"/>
</dbReference>
<dbReference type="PANTHER" id="PTHR36114:SF1">
    <property type="entry name" value="16.7 KDA PROTEIN IN WHIE LOCUS"/>
    <property type="match status" value="1"/>
</dbReference>